<accession>A0A4Y2FZY2</accession>
<name>A0A4Y2FZY2_ARAVE</name>
<comment type="caution">
    <text evidence="1">The sequence shown here is derived from an EMBL/GenBank/DDBJ whole genome shotgun (WGS) entry which is preliminary data.</text>
</comment>
<organism evidence="1 2">
    <name type="scientific">Araneus ventricosus</name>
    <name type="common">Orbweaver spider</name>
    <name type="synonym">Epeira ventricosa</name>
    <dbReference type="NCBI Taxonomy" id="182803"/>
    <lineage>
        <taxon>Eukaryota</taxon>
        <taxon>Metazoa</taxon>
        <taxon>Ecdysozoa</taxon>
        <taxon>Arthropoda</taxon>
        <taxon>Chelicerata</taxon>
        <taxon>Arachnida</taxon>
        <taxon>Araneae</taxon>
        <taxon>Araneomorphae</taxon>
        <taxon>Entelegynae</taxon>
        <taxon>Araneoidea</taxon>
        <taxon>Araneidae</taxon>
        <taxon>Araneus</taxon>
    </lineage>
</organism>
<protein>
    <submittedName>
        <fullName evidence="1">Uncharacterized protein</fullName>
    </submittedName>
</protein>
<reference evidence="1 2" key="1">
    <citation type="journal article" date="2019" name="Sci. Rep.">
        <title>Orb-weaving spider Araneus ventricosus genome elucidates the spidroin gene catalogue.</title>
        <authorList>
            <person name="Kono N."/>
            <person name="Nakamura H."/>
            <person name="Ohtoshi R."/>
            <person name="Moran D.A.P."/>
            <person name="Shinohara A."/>
            <person name="Yoshida Y."/>
            <person name="Fujiwara M."/>
            <person name="Mori M."/>
            <person name="Tomita M."/>
            <person name="Arakawa K."/>
        </authorList>
    </citation>
    <scope>NUCLEOTIDE SEQUENCE [LARGE SCALE GENOMIC DNA]</scope>
</reference>
<dbReference type="Proteomes" id="UP000499080">
    <property type="component" value="Unassembled WGS sequence"/>
</dbReference>
<gene>
    <name evidence="1" type="ORF">AVEN_274148_1</name>
</gene>
<sequence>MVPTVDLERENSLKTSDWHSPFSVVLIIFTLSSMEKAFRLLTPPILKLCDIKSSNHIQQMELKKVKECVVTCTSSLSSFVRHKGNRCAFPLEYKERRLRDKRSFVVPPLVTLGDGLKMTITGGVAINTVFP</sequence>
<evidence type="ECO:0000313" key="2">
    <source>
        <dbReference type="Proteomes" id="UP000499080"/>
    </source>
</evidence>
<proteinExistence type="predicted"/>
<evidence type="ECO:0000313" key="1">
    <source>
        <dbReference type="EMBL" id="GBM46651.1"/>
    </source>
</evidence>
<dbReference type="EMBL" id="BGPR01001145">
    <property type="protein sequence ID" value="GBM46651.1"/>
    <property type="molecule type" value="Genomic_DNA"/>
</dbReference>
<keyword evidence="2" id="KW-1185">Reference proteome</keyword>
<dbReference type="AlphaFoldDB" id="A0A4Y2FZY2"/>